<evidence type="ECO:0000313" key="3">
    <source>
        <dbReference type="Proteomes" id="UP000813461"/>
    </source>
</evidence>
<feature type="domain" description="Heterokaryon incompatibility" evidence="1">
    <location>
        <begin position="1"/>
        <end position="79"/>
    </location>
</feature>
<dbReference type="OrthoDB" id="3553147at2759"/>
<dbReference type="PANTHER" id="PTHR24148">
    <property type="entry name" value="ANKYRIN REPEAT DOMAIN-CONTAINING PROTEIN 39 HOMOLOG-RELATED"/>
    <property type="match status" value="1"/>
</dbReference>
<dbReference type="Proteomes" id="UP000813461">
    <property type="component" value="Unassembled WGS sequence"/>
</dbReference>
<evidence type="ECO:0000259" key="1">
    <source>
        <dbReference type="Pfam" id="PF06985"/>
    </source>
</evidence>
<organism evidence="2 3">
    <name type="scientific">Paraphoma chrysanthemicola</name>
    <dbReference type="NCBI Taxonomy" id="798071"/>
    <lineage>
        <taxon>Eukaryota</taxon>
        <taxon>Fungi</taxon>
        <taxon>Dikarya</taxon>
        <taxon>Ascomycota</taxon>
        <taxon>Pezizomycotina</taxon>
        <taxon>Dothideomycetes</taxon>
        <taxon>Pleosporomycetidae</taxon>
        <taxon>Pleosporales</taxon>
        <taxon>Pleosporineae</taxon>
        <taxon>Phaeosphaeriaceae</taxon>
        <taxon>Paraphoma</taxon>
    </lineage>
</organism>
<dbReference type="AlphaFoldDB" id="A0A8K0VV63"/>
<comment type="caution">
    <text evidence="2">The sequence shown here is derived from an EMBL/GenBank/DDBJ whole genome shotgun (WGS) entry which is preliminary data.</text>
</comment>
<proteinExistence type="predicted"/>
<gene>
    <name evidence="2" type="ORF">FB567DRAFT_413314</name>
</gene>
<reference evidence="2" key="1">
    <citation type="journal article" date="2021" name="Nat. Commun.">
        <title>Genetic determinants of endophytism in the Arabidopsis root mycobiome.</title>
        <authorList>
            <person name="Mesny F."/>
            <person name="Miyauchi S."/>
            <person name="Thiergart T."/>
            <person name="Pickel B."/>
            <person name="Atanasova L."/>
            <person name="Karlsson M."/>
            <person name="Huettel B."/>
            <person name="Barry K.W."/>
            <person name="Haridas S."/>
            <person name="Chen C."/>
            <person name="Bauer D."/>
            <person name="Andreopoulos W."/>
            <person name="Pangilinan J."/>
            <person name="LaButti K."/>
            <person name="Riley R."/>
            <person name="Lipzen A."/>
            <person name="Clum A."/>
            <person name="Drula E."/>
            <person name="Henrissat B."/>
            <person name="Kohler A."/>
            <person name="Grigoriev I.V."/>
            <person name="Martin F.M."/>
            <person name="Hacquard S."/>
        </authorList>
    </citation>
    <scope>NUCLEOTIDE SEQUENCE</scope>
    <source>
        <strain evidence="2">MPI-SDFR-AT-0120</strain>
    </source>
</reference>
<feature type="non-terminal residue" evidence="2">
    <location>
        <position position="79"/>
    </location>
</feature>
<dbReference type="InterPro" id="IPR052895">
    <property type="entry name" value="HetReg/Transcr_Mod"/>
</dbReference>
<feature type="non-terminal residue" evidence="2">
    <location>
        <position position="1"/>
    </location>
</feature>
<accession>A0A8K0VV63</accession>
<dbReference type="EMBL" id="JAGMVJ010000016">
    <property type="protein sequence ID" value="KAH7079680.1"/>
    <property type="molecule type" value="Genomic_DNA"/>
</dbReference>
<name>A0A8K0VV63_9PLEO</name>
<protein>
    <submittedName>
        <fullName evidence="2">Heterokaryon incompatibility</fullName>
    </submittedName>
</protein>
<sequence length="79" mass="9289">YQALSYHWGIQKDEETYADLLVSLDLTRALRHIRHSSRPRHLWIDGVCIDQSSATDKIHRIQQMNQIYDLASHFIVWAG</sequence>
<keyword evidence="3" id="KW-1185">Reference proteome</keyword>
<evidence type="ECO:0000313" key="2">
    <source>
        <dbReference type="EMBL" id="KAH7079680.1"/>
    </source>
</evidence>
<dbReference type="InterPro" id="IPR010730">
    <property type="entry name" value="HET"/>
</dbReference>
<dbReference type="PANTHER" id="PTHR24148:SF73">
    <property type="entry name" value="HET DOMAIN PROTEIN (AFU_ORTHOLOGUE AFUA_8G01020)"/>
    <property type="match status" value="1"/>
</dbReference>
<dbReference type="Pfam" id="PF06985">
    <property type="entry name" value="HET"/>
    <property type="match status" value="1"/>
</dbReference>